<evidence type="ECO:0000313" key="3">
    <source>
        <dbReference type="Proteomes" id="UP000678317"/>
    </source>
</evidence>
<evidence type="ECO:0000313" key="2">
    <source>
        <dbReference type="EMBL" id="MBO3083021.1"/>
    </source>
</evidence>
<evidence type="ECO:0000256" key="1">
    <source>
        <dbReference type="SAM" id="Coils"/>
    </source>
</evidence>
<feature type="coiled-coil region" evidence="1">
    <location>
        <begin position="1"/>
        <end position="28"/>
    </location>
</feature>
<dbReference type="EMBL" id="JAGFBM010000001">
    <property type="protein sequence ID" value="MBO3083021.1"/>
    <property type="molecule type" value="Genomic_DNA"/>
</dbReference>
<keyword evidence="1" id="KW-0175">Coiled coil</keyword>
<dbReference type="RefSeq" id="WP_208288094.1">
    <property type="nucleotide sequence ID" value="NZ_CP074404.1"/>
</dbReference>
<accession>A0ABS3SB89</accession>
<gene>
    <name evidence="2" type="ORF">J4035_00060</name>
</gene>
<keyword evidence="3" id="KW-1185">Reference proteome</keyword>
<dbReference type="Proteomes" id="UP000678317">
    <property type="component" value="Unassembled WGS sequence"/>
</dbReference>
<reference evidence="2 3" key="1">
    <citation type="submission" date="2021-03" db="EMBL/GenBank/DDBJ databases">
        <title>novel species in genus Cellulomonas.</title>
        <authorList>
            <person name="Zhang G."/>
        </authorList>
    </citation>
    <scope>NUCLEOTIDE SEQUENCE [LARGE SCALE GENOMIC DNA]</scope>
    <source>
        <strain evidence="3">zg-ZUI188</strain>
    </source>
</reference>
<organism evidence="2 3">
    <name type="scientific">Cellulomonas fengjieae</name>
    <dbReference type="NCBI Taxonomy" id="2819978"/>
    <lineage>
        <taxon>Bacteria</taxon>
        <taxon>Bacillati</taxon>
        <taxon>Actinomycetota</taxon>
        <taxon>Actinomycetes</taxon>
        <taxon>Micrococcales</taxon>
        <taxon>Cellulomonadaceae</taxon>
        <taxon>Cellulomonas</taxon>
    </lineage>
</organism>
<name>A0ABS3SB89_9CELL</name>
<evidence type="ECO:0008006" key="4">
    <source>
        <dbReference type="Google" id="ProtNLM"/>
    </source>
</evidence>
<sequence>MTEQTWTMAALEDELARFERALRAAGKAPDTVDTYVGRSRIFLRWLADDYVPR</sequence>
<comment type="caution">
    <text evidence="2">The sequence shown here is derived from an EMBL/GenBank/DDBJ whole genome shotgun (WGS) entry which is preliminary data.</text>
</comment>
<protein>
    <recommendedName>
        <fullName evidence="4">Core-binding (CB) domain-containing protein</fullName>
    </recommendedName>
</protein>
<proteinExistence type="predicted"/>